<comment type="subcellular location">
    <subcellularLocation>
        <location evidence="1">Cell membrane</location>
        <topology evidence="1">Multi-pass membrane protein</topology>
    </subcellularLocation>
</comment>
<name>F3FVB6_PSESX</name>
<evidence type="ECO:0000256" key="3">
    <source>
        <dbReference type="ARBA" id="ARBA00022989"/>
    </source>
</evidence>
<evidence type="ECO:0000313" key="7">
    <source>
        <dbReference type="EMBL" id="EGH34158.1"/>
    </source>
</evidence>
<accession>F3FVB6</accession>
<dbReference type="Proteomes" id="UP000004471">
    <property type="component" value="Unassembled WGS sequence"/>
</dbReference>
<dbReference type="Gene3D" id="1.20.1560.10">
    <property type="entry name" value="ABC transporter type 1, transmembrane domain"/>
    <property type="match status" value="1"/>
</dbReference>
<evidence type="ECO:0000256" key="1">
    <source>
        <dbReference type="ARBA" id="ARBA00004651"/>
    </source>
</evidence>
<evidence type="ECO:0000259" key="6">
    <source>
        <dbReference type="PROSITE" id="PS50929"/>
    </source>
</evidence>
<dbReference type="SUPFAM" id="SSF90123">
    <property type="entry name" value="ABC transporter transmembrane region"/>
    <property type="match status" value="1"/>
</dbReference>
<dbReference type="AlphaFoldDB" id="F3FVB6"/>
<evidence type="ECO:0000256" key="4">
    <source>
        <dbReference type="ARBA" id="ARBA00023136"/>
    </source>
</evidence>
<dbReference type="EMBL" id="AEAH01002259">
    <property type="protein sequence ID" value="EGH34158.1"/>
    <property type="molecule type" value="Genomic_DNA"/>
</dbReference>
<feature type="transmembrane region" description="Helical" evidence="5">
    <location>
        <begin position="12"/>
        <end position="33"/>
    </location>
</feature>
<feature type="domain" description="ABC transmembrane type-1" evidence="6">
    <location>
        <begin position="1"/>
        <end position="137"/>
    </location>
</feature>
<sequence>MQTGNSLRDSAVQSVDALWHVLIYAISAMVLFAEADWRLMIPLGTWIAAFILSLMYFVPRVKQRSVDSSDARSRLMGRIVDGYTNITTLKLFAHTNHEQQYAREAMRDQTEKSQLAGRVVTSMDTTITTMNGVLIVA</sequence>
<dbReference type="HOGENOM" id="CLU_1869523_0_0_6"/>
<proteinExistence type="predicted"/>
<organism evidence="7 8">
    <name type="scientific">Pseudomonas syringae pv. japonica str. M301072</name>
    <dbReference type="NCBI Taxonomy" id="629262"/>
    <lineage>
        <taxon>Bacteria</taxon>
        <taxon>Pseudomonadati</taxon>
        <taxon>Pseudomonadota</taxon>
        <taxon>Gammaproteobacteria</taxon>
        <taxon>Pseudomonadales</taxon>
        <taxon>Pseudomonadaceae</taxon>
        <taxon>Pseudomonas</taxon>
        <taxon>Pseudomonas syringae</taxon>
    </lineage>
</organism>
<dbReference type="GO" id="GO:0005886">
    <property type="term" value="C:plasma membrane"/>
    <property type="evidence" value="ECO:0007669"/>
    <property type="project" value="UniProtKB-SubCell"/>
</dbReference>
<dbReference type="InterPro" id="IPR036640">
    <property type="entry name" value="ABC1_TM_sf"/>
</dbReference>
<evidence type="ECO:0000313" key="8">
    <source>
        <dbReference type="Proteomes" id="UP000004471"/>
    </source>
</evidence>
<dbReference type="PROSITE" id="PS50929">
    <property type="entry name" value="ABC_TM1F"/>
    <property type="match status" value="1"/>
</dbReference>
<comment type="caution">
    <text evidence="7">The sequence shown here is derived from an EMBL/GenBank/DDBJ whole genome shotgun (WGS) entry which is preliminary data.</text>
</comment>
<evidence type="ECO:0000256" key="2">
    <source>
        <dbReference type="ARBA" id="ARBA00022692"/>
    </source>
</evidence>
<keyword evidence="3 5" id="KW-1133">Transmembrane helix</keyword>
<keyword evidence="7" id="KW-0547">Nucleotide-binding</keyword>
<reference evidence="7 8" key="1">
    <citation type="journal article" date="2011" name="PLoS Pathog.">
        <title>Dynamic evolution of pathogenicity revealed by sequencing and comparative genomics of 19 Pseudomonas syringae isolates.</title>
        <authorList>
            <person name="Baltrus D.A."/>
            <person name="Nishimura M.T."/>
            <person name="Romanchuk A."/>
            <person name="Chang J.H."/>
            <person name="Mukhtar M.S."/>
            <person name="Cherkis K."/>
            <person name="Roach J."/>
            <person name="Grant S.R."/>
            <person name="Jones C.D."/>
            <person name="Dangl J.L."/>
        </authorList>
    </citation>
    <scope>NUCLEOTIDE SEQUENCE [LARGE SCALE GENOMIC DNA]</scope>
    <source>
        <strain evidence="8">M301072PT</strain>
    </source>
</reference>
<gene>
    <name evidence="7" type="ORF">PSYJA_36624</name>
</gene>
<feature type="transmembrane region" description="Helical" evidence="5">
    <location>
        <begin position="39"/>
        <end position="58"/>
    </location>
</feature>
<keyword evidence="2 5" id="KW-0812">Transmembrane</keyword>
<evidence type="ECO:0000256" key="5">
    <source>
        <dbReference type="SAM" id="Phobius"/>
    </source>
</evidence>
<feature type="non-terminal residue" evidence="7">
    <location>
        <position position="137"/>
    </location>
</feature>
<keyword evidence="7" id="KW-0067">ATP-binding</keyword>
<keyword evidence="4 5" id="KW-0472">Membrane</keyword>
<dbReference type="GO" id="GO:0005524">
    <property type="term" value="F:ATP binding"/>
    <property type="evidence" value="ECO:0007669"/>
    <property type="project" value="UniProtKB-KW"/>
</dbReference>
<dbReference type="GO" id="GO:0140359">
    <property type="term" value="F:ABC-type transporter activity"/>
    <property type="evidence" value="ECO:0007669"/>
    <property type="project" value="InterPro"/>
</dbReference>
<protein>
    <submittedName>
        <fullName evidence="7">ABC transporter ATP-binding/permease protein</fullName>
    </submittedName>
</protein>
<dbReference type="InterPro" id="IPR011527">
    <property type="entry name" value="ABC1_TM_dom"/>
</dbReference>